<dbReference type="InterPro" id="IPR048561">
    <property type="entry name" value="Dab_PTB"/>
</dbReference>
<evidence type="ECO:0000256" key="1">
    <source>
        <dbReference type="ARBA" id="ARBA00004496"/>
    </source>
</evidence>
<organism evidence="8 9">
    <name type="scientific">Danaus plexippus plexippus</name>
    <dbReference type="NCBI Taxonomy" id="278856"/>
    <lineage>
        <taxon>Eukaryota</taxon>
        <taxon>Metazoa</taxon>
        <taxon>Ecdysozoa</taxon>
        <taxon>Arthropoda</taxon>
        <taxon>Hexapoda</taxon>
        <taxon>Insecta</taxon>
        <taxon>Pterygota</taxon>
        <taxon>Neoptera</taxon>
        <taxon>Endopterygota</taxon>
        <taxon>Lepidoptera</taxon>
        <taxon>Glossata</taxon>
        <taxon>Ditrysia</taxon>
        <taxon>Papilionoidea</taxon>
        <taxon>Nymphalidae</taxon>
        <taxon>Danainae</taxon>
        <taxon>Danaini</taxon>
        <taxon>Danaina</taxon>
        <taxon>Danaus</taxon>
        <taxon>Danaus</taxon>
    </lineage>
</organism>
<comment type="subcellular location">
    <subcellularLocation>
        <location evidence="1">Cytoplasm</location>
    </subcellularLocation>
</comment>
<feature type="compositionally biased region" description="Polar residues" evidence="6">
    <location>
        <begin position="1045"/>
        <end position="1062"/>
    </location>
</feature>
<feature type="region of interest" description="Disordered" evidence="6">
    <location>
        <begin position="410"/>
        <end position="435"/>
    </location>
</feature>
<gene>
    <name evidence="8" type="ORF">KGM_215936</name>
</gene>
<dbReference type="GO" id="GO:0005737">
    <property type="term" value="C:cytoplasm"/>
    <property type="evidence" value="ECO:0007669"/>
    <property type="project" value="UniProtKB-SubCell"/>
</dbReference>
<evidence type="ECO:0000256" key="2">
    <source>
        <dbReference type="ARBA" id="ARBA00022473"/>
    </source>
</evidence>
<feature type="compositionally biased region" description="Basic and acidic residues" evidence="6">
    <location>
        <begin position="1131"/>
        <end position="1141"/>
    </location>
</feature>
<keyword evidence="4" id="KW-0597">Phosphoprotein</keyword>
<evidence type="ECO:0000256" key="5">
    <source>
        <dbReference type="ARBA" id="ARBA00022782"/>
    </source>
</evidence>
<dbReference type="PANTHER" id="PTHR47695">
    <property type="entry name" value="PID DOMAIN-CONTAINING PROTEIN"/>
    <property type="match status" value="1"/>
</dbReference>
<feature type="compositionally biased region" description="Basic and acidic residues" evidence="6">
    <location>
        <begin position="1332"/>
        <end position="1428"/>
    </location>
</feature>
<feature type="region of interest" description="Disordered" evidence="6">
    <location>
        <begin position="596"/>
        <end position="708"/>
    </location>
</feature>
<dbReference type="CDD" id="cd01215">
    <property type="entry name" value="PTB_Dab"/>
    <property type="match status" value="1"/>
</dbReference>
<proteinExistence type="predicted"/>
<feature type="compositionally biased region" description="Pro residues" evidence="6">
    <location>
        <begin position="411"/>
        <end position="424"/>
    </location>
</feature>
<feature type="compositionally biased region" description="Basic and acidic residues" evidence="6">
    <location>
        <begin position="1007"/>
        <end position="1031"/>
    </location>
</feature>
<feature type="domain" description="PID" evidence="7">
    <location>
        <begin position="189"/>
        <end position="265"/>
    </location>
</feature>
<dbReference type="KEGG" id="dpl:KGM_215936"/>
<feature type="compositionally biased region" description="Basic and acidic residues" evidence="6">
    <location>
        <begin position="1148"/>
        <end position="1251"/>
    </location>
</feature>
<dbReference type="InterPro" id="IPR006020">
    <property type="entry name" value="PTB/PI_dom"/>
</dbReference>
<feature type="compositionally biased region" description="Basic and acidic residues" evidence="6">
    <location>
        <begin position="1473"/>
        <end position="1488"/>
    </location>
</feature>
<comment type="caution">
    <text evidence="8">The sequence shown here is derived from an EMBL/GenBank/DDBJ whole genome shotgun (WGS) entry which is preliminary data.</text>
</comment>
<evidence type="ECO:0000256" key="3">
    <source>
        <dbReference type="ARBA" id="ARBA00022490"/>
    </source>
</evidence>
<sequence length="1573" mass="178710">MFNHKLPTDFPMQTLRKKTSPCKYKNEPGRFLGEGVSFRAKLIGVLEVPEARGDRMCQEALADLKMAIRAAGEHKQRIQVHVAIDGLRLRDDKTGDSLYHHPVHKISFIAQDMTDSRAFGYIFGSPDTGHRFFGIKTDKAASQVVIAMRDLFQVVFELKKKEVEMAKQQLEGKTVSSLARHAAVTATDKAKDSLYHHPVHKISFIAQDMTDSRAFGYIFGSPDTGHRFFGIKTDKAASQVVIAMRDLFQVVFELKKKEVEMAKQQLEGKTVSSLARHAAVTATDKAKDRRIQSARLKQTAAYHERPQQSLNVGQSKMRDRRQIRRLRCFCKQKYVRFENALDENESKSSCRSVPSGESAKSEGPEGGVAELVDLEQELCSLRRGLTQVEGLTPSTDPFGDSFIVPTQKGLLPPPPRGRAPPRAPFSPSKPSFDLTSDIEPKIDLPDMEIPELPDLREPKTTMVRGGGYDVFTDLDPLGTGRSKPYVDKKLFFQELKNPPKKVLKDLVPTTHSLLSDILPVEKSDYGPPTTMTSLTRHSGGTVAVAKPTQQTFSPNFFTSDPFAETDPFDNTDPFSDTFKDDPFTTMAEFPKISTLRMEEPKNRAKESILDKDSLDADKNVFNGPLQVSLPPESTPKSPRLTRQNTDTSTIRQRPTPGRISGEGASPPPPLPPKKTASADRSTKPRQSSLATSSEDEYLSPAPPPLPAARRLDITLSQLLTLTMDDLAARLRVPAETLSSMTLPQLTDYLRSYVASENEKAHIHVEPLMRPEKEKVMPIIPTTVSEKLVTLAPVSQFRPQFEDNFAPSDSADTFVANFDDFDKKANPTYDKYAAFREIQEQELKAKSILDPIEPEKQEDGELTIIEKLIKTEEQKIEERKELDKSPLKSLDELTINSFNMFRNTVSPKPIDAKIEDIKTVMKNLQIEQQRRSVSPRDNGLPDTKQEDTGDRYAALREITITEPPEDFESIPPEAPKERKKSDEKSDGFDNSDFFDCIDNSSLSFNVEDAFRKSPIVKEKEEEKKVEEKKEDPPIEEIPVRDLQPPTRLSTGSISDVASGSSPDTKGAVVGVVGGLTRLGWTEGWSSDSRESEPRQRRRRTHNRGPSVQTSSSSRDVSPWDEEPPTRLARPPSHRDRGRDSRHNSSGSRECLDSGSGREKEKRDKRGSRERDLNRDGRDSARDRRDSGSGRDRRDVSKERDHRDHREGRDRRDRRSREREKESWNRERTYSRERDYRDSRSRERSKDYRDMDRHRKTRHSYDDGDYSDGCGSGRSSPRERWNERWRRDERNYGSLGWRETRGRRRNELRQAEDSSERRYGCTLGWPGRRSAGSTRRETDREIRDSRESRDSGRDSGRDSRDPRDSGRESGRDSRDPRDSGRDSGRESRDAREPVRDSRDPRRRRREDARTRPRDYRFSNDFSPREREHPSPFDNDFQDTPVPSVKKKTPYATLEGTRLLFEAEDSTASPLSAGSLRREGESPAARFRFDSDSVSPRSMFEDDFTPRAPSIAEEDEGDPAPLRTRPPRDVRKSDSVDIFTRESDPFEGDAFFACTGSDRVARRENWPGDFQGFDNV</sequence>
<dbReference type="STRING" id="278856.A0A212EID2"/>
<evidence type="ECO:0000313" key="9">
    <source>
        <dbReference type="Proteomes" id="UP000007151"/>
    </source>
</evidence>
<feature type="region of interest" description="Disordered" evidence="6">
    <location>
        <begin position="345"/>
        <end position="367"/>
    </location>
</feature>
<feature type="compositionally biased region" description="Basic and acidic residues" evidence="6">
    <location>
        <begin position="596"/>
        <end position="618"/>
    </location>
</feature>
<evidence type="ECO:0000256" key="6">
    <source>
        <dbReference type="SAM" id="MobiDB-lite"/>
    </source>
</evidence>
<dbReference type="Pfam" id="PF00640">
    <property type="entry name" value="PID"/>
    <property type="match status" value="1"/>
</dbReference>
<reference evidence="8 9" key="1">
    <citation type="journal article" date="2011" name="Cell">
        <title>The monarch butterfly genome yields insights into long-distance migration.</title>
        <authorList>
            <person name="Zhan S."/>
            <person name="Merlin C."/>
            <person name="Boore J.L."/>
            <person name="Reppert S.M."/>
        </authorList>
    </citation>
    <scope>NUCLEOTIDE SEQUENCE [LARGE SCALE GENOMIC DNA]</scope>
    <source>
        <strain evidence="8">F-2</strain>
    </source>
</reference>
<feature type="region of interest" description="Disordered" evidence="6">
    <location>
        <begin position="925"/>
        <end position="991"/>
    </location>
</feature>
<accession>A0A212EID2</accession>
<feature type="region of interest" description="Disordered" evidence="6">
    <location>
        <begin position="1007"/>
        <end position="1281"/>
    </location>
</feature>
<dbReference type="SMART" id="SM00462">
    <property type="entry name" value="PTB"/>
    <property type="match status" value="2"/>
</dbReference>
<feature type="compositionally biased region" description="Polar residues" evidence="6">
    <location>
        <begin position="634"/>
        <end position="652"/>
    </location>
</feature>
<feature type="compositionally biased region" description="Basic and acidic residues" evidence="6">
    <location>
        <begin position="1303"/>
        <end position="1317"/>
    </location>
</feature>
<protein>
    <recommendedName>
        <fullName evidence="7">PID domain-containing protein</fullName>
    </recommendedName>
</protein>
<dbReference type="eggNOG" id="KOG3535">
    <property type="taxonomic scope" value="Eukaryota"/>
</dbReference>
<feature type="compositionally biased region" description="Basic and acidic residues" evidence="6">
    <location>
        <begin position="942"/>
        <end position="953"/>
    </location>
</feature>
<keyword evidence="3" id="KW-0963">Cytoplasm</keyword>
<dbReference type="GO" id="GO:0030154">
    <property type="term" value="P:cell differentiation"/>
    <property type="evidence" value="ECO:0007669"/>
    <property type="project" value="UniProtKB-KW"/>
</dbReference>
<dbReference type="FunCoup" id="A0A212EID2">
    <property type="interactions" value="169"/>
</dbReference>
<feature type="domain" description="PID" evidence="7">
    <location>
        <begin position="32"/>
        <end position="169"/>
    </location>
</feature>
<dbReference type="Proteomes" id="UP000007151">
    <property type="component" value="Unassembled WGS sequence"/>
</dbReference>
<keyword evidence="5" id="KW-0221">Differentiation</keyword>
<dbReference type="PANTHER" id="PTHR47695:SF3">
    <property type="entry name" value="PID DOMAIN-CONTAINING PROTEIN"/>
    <property type="match status" value="1"/>
</dbReference>
<feature type="region of interest" description="Disordered" evidence="6">
    <location>
        <begin position="1294"/>
        <end position="1447"/>
    </location>
</feature>
<evidence type="ECO:0000313" key="8">
    <source>
        <dbReference type="EMBL" id="OWR41246.1"/>
    </source>
</evidence>
<keyword evidence="2" id="KW-0217">Developmental protein</keyword>
<dbReference type="FunFam" id="2.30.29.30:FF:000262">
    <property type="entry name" value="Disabled, isoform F"/>
    <property type="match status" value="1"/>
</dbReference>
<feature type="compositionally biased region" description="Low complexity" evidence="6">
    <location>
        <begin position="1105"/>
        <end position="1115"/>
    </location>
</feature>
<dbReference type="PROSITE" id="PS01179">
    <property type="entry name" value="PID"/>
    <property type="match status" value="2"/>
</dbReference>
<feature type="compositionally biased region" description="Basic and acidic residues" evidence="6">
    <location>
        <begin position="973"/>
        <end position="986"/>
    </location>
</feature>
<feature type="region of interest" description="Disordered" evidence="6">
    <location>
        <begin position="563"/>
        <end position="582"/>
    </location>
</feature>
<dbReference type="SUPFAM" id="SSF50729">
    <property type="entry name" value="PH domain-like"/>
    <property type="match status" value="2"/>
</dbReference>
<feature type="region of interest" description="Disordered" evidence="6">
    <location>
        <begin position="1460"/>
        <end position="1531"/>
    </location>
</feature>
<evidence type="ECO:0000259" key="7">
    <source>
        <dbReference type="PROSITE" id="PS01179"/>
    </source>
</evidence>
<evidence type="ECO:0000256" key="4">
    <source>
        <dbReference type="ARBA" id="ARBA00022553"/>
    </source>
</evidence>
<dbReference type="InParanoid" id="A0A212EID2"/>
<dbReference type="InterPro" id="IPR011993">
    <property type="entry name" value="PH-like_dom_sf"/>
</dbReference>
<dbReference type="EMBL" id="AGBW02014672">
    <property type="protein sequence ID" value="OWR41246.1"/>
    <property type="molecule type" value="Genomic_DNA"/>
</dbReference>
<keyword evidence="9" id="KW-1185">Reference proteome</keyword>
<name>A0A212EID2_DANPL</name>
<dbReference type="Gene3D" id="2.30.29.30">
    <property type="entry name" value="Pleckstrin-homology domain (PH domain)/Phosphotyrosine-binding domain (PTB)"/>
    <property type="match status" value="2"/>
</dbReference>